<comment type="caution">
    <text evidence="2">The sequence shown here is derived from an EMBL/GenBank/DDBJ whole genome shotgun (WGS) entry which is preliminary data.</text>
</comment>
<sequence>MNRQTSHPEPAASQQSSTVQLTVRETTTAQLPPLPDPETYRTYFANPHDYMHAPQDAKAGHFQQIVLDLRTKDLFFHGEDWRVPREAQSRIPASGLFAPFHWLNVPDIIYWVIDSGIPVAERPYLTVDEGNAFAHQLAPLAQTLLDHLLPVPGTDALDWSAESASAGRDIEAACTRYQHPPKGRRPELVNMSEAVKACPEIVRPEWAHYTDARLDDTAEYLNRCGLHHHPAIAQALGFGPQTPRASLVGTRAWLYQNRRNAQTLLASQLNTPTVGDAEDTHS</sequence>
<reference evidence="2" key="1">
    <citation type="submission" date="2021-01" db="EMBL/GenBank/DDBJ databases">
        <title>WGS of actinomycetes isolated from Thailand.</title>
        <authorList>
            <person name="Thawai C."/>
        </authorList>
    </citation>
    <scope>NUCLEOTIDE SEQUENCE</scope>
    <source>
        <strain evidence="2">RCU-197</strain>
    </source>
</reference>
<feature type="region of interest" description="Disordered" evidence="1">
    <location>
        <begin position="1"/>
        <end position="20"/>
    </location>
</feature>
<name>A0A937ENZ0_9ACTN</name>
<dbReference type="Proteomes" id="UP000661858">
    <property type="component" value="Unassembled WGS sequence"/>
</dbReference>
<evidence type="ECO:0000256" key="1">
    <source>
        <dbReference type="SAM" id="MobiDB-lite"/>
    </source>
</evidence>
<proteinExistence type="predicted"/>
<dbReference type="RefSeq" id="WP_201843377.1">
    <property type="nucleotide sequence ID" value="NZ_JAERRK010000025.1"/>
</dbReference>
<dbReference type="AlphaFoldDB" id="A0A937ENZ0"/>
<gene>
    <name evidence="2" type="ORF">JK359_33520</name>
</gene>
<organism evidence="2 3">
    <name type="scientific">Streptomyces actinomycinicus</name>
    <dbReference type="NCBI Taxonomy" id="1695166"/>
    <lineage>
        <taxon>Bacteria</taxon>
        <taxon>Bacillati</taxon>
        <taxon>Actinomycetota</taxon>
        <taxon>Actinomycetes</taxon>
        <taxon>Kitasatosporales</taxon>
        <taxon>Streptomycetaceae</taxon>
        <taxon>Streptomyces</taxon>
    </lineage>
</organism>
<evidence type="ECO:0000313" key="3">
    <source>
        <dbReference type="Proteomes" id="UP000661858"/>
    </source>
</evidence>
<evidence type="ECO:0000313" key="2">
    <source>
        <dbReference type="EMBL" id="MBL1086827.1"/>
    </source>
</evidence>
<accession>A0A937ENZ0</accession>
<dbReference type="EMBL" id="JAERRK010000025">
    <property type="protein sequence ID" value="MBL1086827.1"/>
    <property type="molecule type" value="Genomic_DNA"/>
</dbReference>
<keyword evidence="3" id="KW-1185">Reference proteome</keyword>
<protein>
    <submittedName>
        <fullName evidence="2">Uncharacterized protein</fullName>
    </submittedName>
</protein>